<name>A0AAD4BPU5_BOLED</name>
<gene>
    <name evidence="1" type="ORF">L210DRAFT_3339360</name>
</gene>
<dbReference type="AlphaFoldDB" id="A0AAD4BPU5"/>
<accession>A0AAD4BPU5</accession>
<comment type="caution">
    <text evidence="1">The sequence shown here is derived from an EMBL/GenBank/DDBJ whole genome shotgun (WGS) entry which is preliminary data.</text>
</comment>
<evidence type="ECO:0000313" key="2">
    <source>
        <dbReference type="Proteomes" id="UP001194468"/>
    </source>
</evidence>
<dbReference type="EMBL" id="WHUW01000020">
    <property type="protein sequence ID" value="KAF8436847.1"/>
    <property type="molecule type" value="Genomic_DNA"/>
</dbReference>
<reference evidence="1" key="1">
    <citation type="submission" date="2019-10" db="EMBL/GenBank/DDBJ databases">
        <authorList>
            <consortium name="DOE Joint Genome Institute"/>
            <person name="Kuo A."/>
            <person name="Miyauchi S."/>
            <person name="Kiss E."/>
            <person name="Drula E."/>
            <person name="Kohler A."/>
            <person name="Sanchez-Garcia M."/>
            <person name="Andreopoulos B."/>
            <person name="Barry K.W."/>
            <person name="Bonito G."/>
            <person name="Buee M."/>
            <person name="Carver A."/>
            <person name="Chen C."/>
            <person name="Cichocki N."/>
            <person name="Clum A."/>
            <person name="Culley D."/>
            <person name="Crous P.W."/>
            <person name="Fauchery L."/>
            <person name="Girlanda M."/>
            <person name="Hayes R."/>
            <person name="Keri Z."/>
            <person name="LaButti K."/>
            <person name="Lipzen A."/>
            <person name="Lombard V."/>
            <person name="Magnuson J."/>
            <person name="Maillard F."/>
            <person name="Morin E."/>
            <person name="Murat C."/>
            <person name="Nolan M."/>
            <person name="Ohm R."/>
            <person name="Pangilinan J."/>
            <person name="Pereira M."/>
            <person name="Perotto S."/>
            <person name="Peter M."/>
            <person name="Riley R."/>
            <person name="Sitrit Y."/>
            <person name="Stielow B."/>
            <person name="Szollosi G."/>
            <person name="Zifcakova L."/>
            <person name="Stursova M."/>
            <person name="Spatafora J.W."/>
            <person name="Tedersoo L."/>
            <person name="Vaario L.-M."/>
            <person name="Yamada A."/>
            <person name="Yan M."/>
            <person name="Wang P."/>
            <person name="Xu J."/>
            <person name="Bruns T."/>
            <person name="Baldrian P."/>
            <person name="Vilgalys R."/>
            <person name="Henrissat B."/>
            <person name="Grigoriev I.V."/>
            <person name="Hibbett D."/>
            <person name="Nagy L.G."/>
            <person name="Martin F.M."/>
        </authorList>
    </citation>
    <scope>NUCLEOTIDE SEQUENCE</scope>
    <source>
        <strain evidence="1">BED1</strain>
    </source>
</reference>
<sequence>ARTVPDLAEELDIPELPTLIRRFLYDQLHPDADVPLQQMPVYGGRLNVFHSAMATFFAPSDPSEIGSMYREHIRATPS</sequence>
<dbReference type="Proteomes" id="UP001194468">
    <property type="component" value="Unassembled WGS sequence"/>
</dbReference>
<keyword evidence="2" id="KW-1185">Reference proteome</keyword>
<reference evidence="1" key="2">
    <citation type="journal article" date="2020" name="Nat. Commun.">
        <title>Large-scale genome sequencing of mycorrhizal fungi provides insights into the early evolution of symbiotic traits.</title>
        <authorList>
            <person name="Miyauchi S."/>
            <person name="Kiss E."/>
            <person name="Kuo A."/>
            <person name="Drula E."/>
            <person name="Kohler A."/>
            <person name="Sanchez-Garcia M."/>
            <person name="Morin E."/>
            <person name="Andreopoulos B."/>
            <person name="Barry K.W."/>
            <person name="Bonito G."/>
            <person name="Buee M."/>
            <person name="Carver A."/>
            <person name="Chen C."/>
            <person name="Cichocki N."/>
            <person name="Clum A."/>
            <person name="Culley D."/>
            <person name="Crous P.W."/>
            <person name="Fauchery L."/>
            <person name="Girlanda M."/>
            <person name="Hayes R.D."/>
            <person name="Keri Z."/>
            <person name="LaButti K."/>
            <person name="Lipzen A."/>
            <person name="Lombard V."/>
            <person name="Magnuson J."/>
            <person name="Maillard F."/>
            <person name="Murat C."/>
            <person name="Nolan M."/>
            <person name="Ohm R.A."/>
            <person name="Pangilinan J."/>
            <person name="Pereira M.F."/>
            <person name="Perotto S."/>
            <person name="Peter M."/>
            <person name="Pfister S."/>
            <person name="Riley R."/>
            <person name="Sitrit Y."/>
            <person name="Stielow J.B."/>
            <person name="Szollosi G."/>
            <person name="Zifcakova L."/>
            <person name="Stursova M."/>
            <person name="Spatafora J.W."/>
            <person name="Tedersoo L."/>
            <person name="Vaario L.M."/>
            <person name="Yamada A."/>
            <person name="Yan M."/>
            <person name="Wang P."/>
            <person name="Xu J."/>
            <person name="Bruns T."/>
            <person name="Baldrian P."/>
            <person name="Vilgalys R."/>
            <person name="Dunand C."/>
            <person name="Henrissat B."/>
            <person name="Grigoriev I.V."/>
            <person name="Hibbett D."/>
            <person name="Nagy L.G."/>
            <person name="Martin F.M."/>
        </authorList>
    </citation>
    <scope>NUCLEOTIDE SEQUENCE</scope>
    <source>
        <strain evidence="1">BED1</strain>
    </source>
</reference>
<evidence type="ECO:0000313" key="1">
    <source>
        <dbReference type="EMBL" id="KAF8436847.1"/>
    </source>
</evidence>
<protein>
    <submittedName>
        <fullName evidence="1">Uncharacterized protein</fullName>
    </submittedName>
</protein>
<feature type="non-terminal residue" evidence="1">
    <location>
        <position position="78"/>
    </location>
</feature>
<feature type="non-terminal residue" evidence="1">
    <location>
        <position position="1"/>
    </location>
</feature>
<organism evidence="1 2">
    <name type="scientific">Boletus edulis BED1</name>
    <dbReference type="NCBI Taxonomy" id="1328754"/>
    <lineage>
        <taxon>Eukaryota</taxon>
        <taxon>Fungi</taxon>
        <taxon>Dikarya</taxon>
        <taxon>Basidiomycota</taxon>
        <taxon>Agaricomycotina</taxon>
        <taxon>Agaricomycetes</taxon>
        <taxon>Agaricomycetidae</taxon>
        <taxon>Boletales</taxon>
        <taxon>Boletineae</taxon>
        <taxon>Boletaceae</taxon>
        <taxon>Boletoideae</taxon>
        <taxon>Boletus</taxon>
    </lineage>
</organism>
<proteinExistence type="predicted"/>